<accession>A0A1I0E658</accession>
<proteinExistence type="predicted"/>
<name>A0A1I0E658_9PROT</name>
<evidence type="ECO:0000313" key="3">
    <source>
        <dbReference type="Proteomes" id="UP000199345"/>
    </source>
</evidence>
<dbReference type="AlphaFoldDB" id="A0A1I0E658"/>
<protein>
    <submittedName>
        <fullName evidence="2">Uncharacterized protein</fullName>
    </submittedName>
</protein>
<feature type="coiled-coil region" evidence="1">
    <location>
        <begin position="206"/>
        <end position="248"/>
    </location>
</feature>
<reference evidence="3" key="1">
    <citation type="submission" date="2016-10" db="EMBL/GenBank/DDBJ databases">
        <authorList>
            <person name="Varghese N."/>
            <person name="Submissions S."/>
        </authorList>
    </citation>
    <scope>NUCLEOTIDE SEQUENCE [LARGE SCALE GENOMIC DNA]</scope>
    <source>
        <strain evidence="3">Nm71</strain>
    </source>
</reference>
<keyword evidence="3" id="KW-1185">Reference proteome</keyword>
<dbReference type="OrthoDB" id="9180366at2"/>
<dbReference type="RefSeq" id="WP_090659903.1">
    <property type="nucleotide sequence ID" value="NZ_FOIA01000025.1"/>
</dbReference>
<dbReference type="EMBL" id="FOIA01000025">
    <property type="protein sequence ID" value="SET40643.1"/>
    <property type="molecule type" value="Genomic_DNA"/>
</dbReference>
<sequence>MSAKDVTIKSIEYKLSFKRDYKSLPIDLKNIVNEAIKELFSTPIPAHLRLKKYKGYKNPSLYAIHVTRNHSHKISLEINGIYISMKKHQLLAAIAVIFLSGCASTHDHLAAIANEIANNGGSSDRNDAHSIFFSNNESKSSKLSREEIQKCPNAPSILTKVINKRIDFEKTPTIELLCEEMRTENQEYIQCYTDCETRFATNFSSAKKNHEIKSQQEERRKEIENEKLRREAEELRRQEEIIASEKAEKQRIAALHDDLRTGKLSPENIDQAKIAYDAGDGYSIANSPKIRPDYQLYALTGTIYDAQDGTPRFIGEVKSWSKSLIPVMKLGYVEVKVPGKLRDHYFNNARINGRFGLVGRYVGNSQYSSIVGTNETAAVFDAVYLDFMN</sequence>
<keyword evidence="1" id="KW-0175">Coiled coil</keyword>
<evidence type="ECO:0000313" key="2">
    <source>
        <dbReference type="EMBL" id="SET40643.1"/>
    </source>
</evidence>
<dbReference type="Proteomes" id="UP000199345">
    <property type="component" value="Unassembled WGS sequence"/>
</dbReference>
<gene>
    <name evidence="2" type="ORF">SAMN05216326_12530</name>
</gene>
<evidence type="ECO:0000256" key="1">
    <source>
        <dbReference type="SAM" id="Coils"/>
    </source>
</evidence>
<organism evidence="2 3">
    <name type="scientific">Nitrosomonas marina</name>
    <dbReference type="NCBI Taxonomy" id="917"/>
    <lineage>
        <taxon>Bacteria</taxon>
        <taxon>Pseudomonadati</taxon>
        <taxon>Pseudomonadota</taxon>
        <taxon>Betaproteobacteria</taxon>
        <taxon>Nitrosomonadales</taxon>
        <taxon>Nitrosomonadaceae</taxon>
        <taxon>Nitrosomonas</taxon>
    </lineage>
</organism>